<feature type="compositionally biased region" description="Low complexity" evidence="1">
    <location>
        <begin position="193"/>
        <end position="211"/>
    </location>
</feature>
<dbReference type="Pfam" id="PF08550">
    <property type="entry name" value="GATA_AreA"/>
    <property type="match status" value="1"/>
</dbReference>
<dbReference type="InterPro" id="IPR013860">
    <property type="entry name" value="AreA_GATA"/>
</dbReference>
<feature type="compositionally biased region" description="Polar residues" evidence="1">
    <location>
        <begin position="172"/>
        <end position="190"/>
    </location>
</feature>
<proteinExistence type="predicted"/>
<evidence type="ECO:0000259" key="2">
    <source>
        <dbReference type="Pfam" id="PF08550"/>
    </source>
</evidence>
<feature type="compositionally biased region" description="Polar residues" evidence="1">
    <location>
        <begin position="411"/>
        <end position="420"/>
    </location>
</feature>
<organism evidence="4 5">
    <name type="scientific">Choiromyces venosus 120613-1</name>
    <dbReference type="NCBI Taxonomy" id="1336337"/>
    <lineage>
        <taxon>Eukaryota</taxon>
        <taxon>Fungi</taxon>
        <taxon>Dikarya</taxon>
        <taxon>Ascomycota</taxon>
        <taxon>Pezizomycotina</taxon>
        <taxon>Pezizomycetes</taxon>
        <taxon>Pezizales</taxon>
        <taxon>Tuberaceae</taxon>
        <taxon>Choiromyces</taxon>
    </lineage>
</organism>
<feature type="compositionally biased region" description="Basic and acidic residues" evidence="1">
    <location>
        <begin position="118"/>
        <end position="128"/>
    </location>
</feature>
<dbReference type="GO" id="GO:0031930">
    <property type="term" value="P:mitochondria-nucleus signaling pathway"/>
    <property type="evidence" value="ECO:0007669"/>
    <property type="project" value="TreeGrafter"/>
</dbReference>
<feature type="compositionally biased region" description="Acidic residues" evidence="1">
    <location>
        <begin position="310"/>
        <end position="331"/>
    </location>
</feature>
<feature type="region of interest" description="Disordered" evidence="1">
    <location>
        <begin position="59"/>
        <end position="128"/>
    </location>
</feature>
<sequence>MLSLDINHIAKVDPRNVDNLFSMWTIFSKCAESLENGRRLENLSWRVWNRETFCCDDTTTSNTPVPVKKPKRQDSEISDLPELSTSVESAASEYELSKEPRSDAVNIRSPRPCLTRSDSSERYRGKEKHMTPVHLVKLMEDLDKSKSSVEDWISRRSFINTQIAISAEPSMPEQQTTSTASVSPMSSTADHASPVGSESSKSSEQSSHSVVRGFSPGQVSSSYRSKTRMAPEPSPVKASLAAPKRSRNNMWIIGSSPSSVSDDETDMDHSFSSRQGPQVSKLAEELKLAGKKKRTSFRDEVSTRTVYDDTFSDDDENVSESAIEDDDDCSSDWESSTDSAQSSYTETAMFQRVESRPQLVTRRSLLSTLLHEPKRAPALTNNGSRSTPAIRSRNTSPSGPSLAASPRKDSPLTSKATTEVSHSKPIIMTTSNMHPPALSPRTTRRNMLATELTESLRKHLLWERQQKNTTASAVLKRRHTAHDVTKLNGYPQPNFMSGNKGNTSKNNSWNHYFETHEYHVAGW</sequence>
<dbReference type="InterPro" id="IPR053043">
    <property type="entry name" value="Ras-cAMP_regulatory"/>
</dbReference>
<dbReference type="STRING" id="1336337.A0A3N4JI95"/>
<dbReference type="Proteomes" id="UP000276215">
    <property type="component" value="Unassembled WGS sequence"/>
</dbReference>
<feature type="region of interest" description="Disordered" evidence="1">
    <location>
        <begin position="371"/>
        <end position="441"/>
    </location>
</feature>
<dbReference type="AlphaFoldDB" id="A0A3N4JI95"/>
<evidence type="ECO:0000313" key="4">
    <source>
        <dbReference type="EMBL" id="RPA96728.1"/>
    </source>
</evidence>
<dbReference type="PANTHER" id="PTHR28014">
    <property type="entry name" value="NEGATIVE REGULATOR OF RAS-CAMP PATHWAY"/>
    <property type="match status" value="1"/>
</dbReference>
<dbReference type="GO" id="GO:0000122">
    <property type="term" value="P:negative regulation of transcription by RNA polymerase II"/>
    <property type="evidence" value="ECO:0007669"/>
    <property type="project" value="TreeGrafter"/>
</dbReference>
<dbReference type="PANTHER" id="PTHR28014:SF1">
    <property type="entry name" value="NEGATIVE REGULATOR OF RAS-CAMP PATHWAY"/>
    <property type="match status" value="1"/>
</dbReference>
<reference evidence="4 5" key="1">
    <citation type="journal article" date="2018" name="Nat. Ecol. Evol.">
        <title>Pezizomycetes genomes reveal the molecular basis of ectomycorrhizal truffle lifestyle.</title>
        <authorList>
            <person name="Murat C."/>
            <person name="Payen T."/>
            <person name="Noel B."/>
            <person name="Kuo A."/>
            <person name="Morin E."/>
            <person name="Chen J."/>
            <person name="Kohler A."/>
            <person name="Krizsan K."/>
            <person name="Balestrini R."/>
            <person name="Da Silva C."/>
            <person name="Montanini B."/>
            <person name="Hainaut M."/>
            <person name="Levati E."/>
            <person name="Barry K.W."/>
            <person name="Belfiori B."/>
            <person name="Cichocki N."/>
            <person name="Clum A."/>
            <person name="Dockter R.B."/>
            <person name="Fauchery L."/>
            <person name="Guy J."/>
            <person name="Iotti M."/>
            <person name="Le Tacon F."/>
            <person name="Lindquist E.A."/>
            <person name="Lipzen A."/>
            <person name="Malagnac F."/>
            <person name="Mello A."/>
            <person name="Molinier V."/>
            <person name="Miyauchi S."/>
            <person name="Poulain J."/>
            <person name="Riccioni C."/>
            <person name="Rubini A."/>
            <person name="Sitrit Y."/>
            <person name="Splivallo R."/>
            <person name="Traeger S."/>
            <person name="Wang M."/>
            <person name="Zifcakova L."/>
            <person name="Wipf D."/>
            <person name="Zambonelli A."/>
            <person name="Paolocci F."/>
            <person name="Nowrousian M."/>
            <person name="Ottonello S."/>
            <person name="Baldrian P."/>
            <person name="Spatafora J.W."/>
            <person name="Henrissat B."/>
            <person name="Nagy L.G."/>
            <person name="Aury J.M."/>
            <person name="Wincker P."/>
            <person name="Grigoriev I.V."/>
            <person name="Bonfante P."/>
            <person name="Martin F.M."/>
        </authorList>
    </citation>
    <scope>NUCLEOTIDE SEQUENCE [LARGE SCALE GENOMIC DNA]</scope>
    <source>
        <strain evidence="4 5">120613-1</strain>
    </source>
</reference>
<dbReference type="EMBL" id="ML120412">
    <property type="protein sequence ID" value="RPA96728.1"/>
    <property type="molecule type" value="Genomic_DNA"/>
</dbReference>
<feature type="region of interest" description="Disordered" evidence="1">
    <location>
        <begin position="164"/>
        <end position="279"/>
    </location>
</feature>
<feature type="region of interest" description="Disordered" evidence="1">
    <location>
        <begin position="308"/>
        <end position="357"/>
    </location>
</feature>
<name>A0A3N4JI95_9PEZI</name>
<gene>
    <name evidence="4" type="ORF">L873DRAFT_1829357</name>
</gene>
<keyword evidence="5" id="KW-1185">Reference proteome</keyword>
<feature type="domain" description="DUF3295" evidence="3">
    <location>
        <begin position="78"/>
        <end position="523"/>
    </location>
</feature>
<dbReference type="GO" id="GO:0006808">
    <property type="term" value="P:regulation of nitrogen utilization"/>
    <property type="evidence" value="ECO:0007669"/>
    <property type="project" value="TreeGrafter"/>
</dbReference>
<evidence type="ECO:0000259" key="3">
    <source>
        <dbReference type="Pfam" id="PF11702"/>
    </source>
</evidence>
<dbReference type="InterPro" id="IPR021711">
    <property type="entry name" value="DUF3295"/>
</dbReference>
<evidence type="ECO:0000313" key="5">
    <source>
        <dbReference type="Proteomes" id="UP000276215"/>
    </source>
</evidence>
<dbReference type="OrthoDB" id="5054775at2759"/>
<dbReference type="Pfam" id="PF11702">
    <property type="entry name" value="DUF3295"/>
    <property type="match status" value="1"/>
</dbReference>
<dbReference type="GO" id="GO:0005737">
    <property type="term" value="C:cytoplasm"/>
    <property type="evidence" value="ECO:0007669"/>
    <property type="project" value="TreeGrafter"/>
</dbReference>
<feature type="domain" description="Nitrogen regulatory protein areA GATA-like" evidence="2">
    <location>
        <begin position="23"/>
        <end position="50"/>
    </location>
</feature>
<feature type="compositionally biased region" description="Polar residues" evidence="1">
    <location>
        <begin position="379"/>
        <end position="399"/>
    </location>
</feature>
<accession>A0A3N4JI95</accession>
<feature type="compositionally biased region" description="Low complexity" evidence="1">
    <location>
        <begin position="332"/>
        <end position="343"/>
    </location>
</feature>
<protein>
    <submittedName>
        <fullName evidence="4">DUF1752-domain-containing protein</fullName>
    </submittedName>
</protein>
<evidence type="ECO:0000256" key="1">
    <source>
        <dbReference type="SAM" id="MobiDB-lite"/>
    </source>
</evidence>